<protein>
    <submittedName>
        <fullName evidence="2">Uncharacterized protein</fullName>
    </submittedName>
</protein>
<reference evidence="2" key="1">
    <citation type="submission" date="2023-06" db="EMBL/GenBank/DDBJ databases">
        <title>Reference genome for the Northern bat (Eptesicus nilssonii), a most northern bat species.</title>
        <authorList>
            <person name="Laine V.N."/>
            <person name="Pulliainen A.T."/>
            <person name="Lilley T.M."/>
        </authorList>
    </citation>
    <scope>NUCLEOTIDE SEQUENCE</scope>
    <source>
        <strain evidence="2">BLF_Eptnil</strain>
        <tissue evidence="2">Kidney</tissue>
    </source>
</reference>
<dbReference type="EMBL" id="JAULJE010000010">
    <property type="protein sequence ID" value="KAK1337865.1"/>
    <property type="molecule type" value="Genomic_DNA"/>
</dbReference>
<gene>
    <name evidence="2" type="ORF">QTO34_000966</name>
</gene>
<evidence type="ECO:0000256" key="1">
    <source>
        <dbReference type="SAM" id="MobiDB-lite"/>
    </source>
</evidence>
<evidence type="ECO:0000313" key="2">
    <source>
        <dbReference type="EMBL" id="KAK1337865.1"/>
    </source>
</evidence>
<name>A0AA40HVU9_CNENI</name>
<sequence>MAATYFALHRTPQAPRLEPVLSSSLAQRRGMKRLTSTRLTRRLGPGHGAARATVGAFAGPAFPLQPRGSEGALPRLALPPAASFPAPQGPLSPLHAKAFPTRPLLSGPGGPGLDGRRRPRQRLPGGAGVEGPVAGGLKVTEGRAQEQSRPDDNAKSPRLAAPRVRQARCVLAES</sequence>
<feature type="compositionally biased region" description="Low complexity" evidence="1">
    <location>
        <begin position="72"/>
        <end position="86"/>
    </location>
</feature>
<feature type="compositionally biased region" description="Basic and acidic residues" evidence="1">
    <location>
        <begin position="140"/>
        <end position="155"/>
    </location>
</feature>
<proteinExistence type="predicted"/>
<dbReference type="AlphaFoldDB" id="A0AA40HVU9"/>
<keyword evidence="3" id="KW-1185">Reference proteome</keyword>
<comment type="caution">
    <text evidence="2">The sequence shown here is derived from an EMBL/GenBank/DDBJ whole genome shotgun (WGS) entry which is preliminary data.</text>
</comment>
<evidence type="ECO:0000313" key="3">
    <source>
        <dbReference type="Proteomes" id="UP001177744"/>
    </source>
</evidence>
<dbReference type="Proteomes" id="UP001177744">
    <property type="component" value="Unassembled WGS sequence"/>
</dbReference>
<organism evidence="2 3">
    <name type="scientific">Cnephaeus nilssonii</name>
    <name type="common">Northern bat</name>
    <name type="synonym">Eptesicus nilssonii</name>
    <dbReference type="NCBI Taxonomy" id="3371016"/>
    <lineage>
        <taxon>Eukaryota</taxon>
        <taxon>Metazoa</taxon>
        <taxon>Chordata</taxon>
        <taxon>Craniata</taxon>
        <taxon>Vertebrata</taxon>
        <taxon>Euteleostomi</taxon>
        <taxon>Mammalia</taxon>
        <taxon>Eutheria</taxon>
        <taxon>Laurasiatheria</taxon>
        <taxon>Chiroptera</taxon>
        <taxon>Yangochiroptera</taxon>
        <taxon>Vespertilionidae</taxon>
        <taxon>Cnephaeus</taxon>
    </lineage>
</organism>
<feature type="region of interest" description="Disordered" evidence="1">
    <location>
        <begin position="65"/>
        <end position="165"/>
    </location>
</feature>
<accession>A0AA40HVU9</accession>